<feature type="region of interest" description="Disordered" evidence="1">
    <location>
        <begin position="76"/>
        <end position="101"/>
    </location>
</feature>
<evidence type="ECO:0000256" key="1">
    <source>
        <dbReference type="SAM" id="MobiDB-lite"/>
    </source>
</evidence>
<dbReference type="OrthoDB" id="54819at2759"/>
<gene>
    <name evidence="2" type="ORF">SEMRO_815_G206540.1</name>
</gene>
<name>A0A9N8EEC9_9STRA</name>
<comment type="caution">
    <text evidence="2">The sequence shown here is derived from an EMBL/GenBank/DDBJ whole genome shotgun (WGS) entry which is preliminary data.</text>
</comment>
<dbReference type="EMBL" id="CAICTM010000814">
    <property type="protein sequence ID" value="CAB9516919.1"/>
    <property type="molecule type" value="Genomic_DNA"/>
</dbReference>
<protein>
    <submittedName>
        <fullName evidence="2">Uncharacterized protein</fullName>
    </submittedName>
</protein>
<organism evidence="2 3">
    <name type="scientific">Seminavis robusta</name>
    <dbReference type="NCBI Taxonomy" id="568900"/>
    <lineage>
        <taxon>Eukaryota</taxon>
        <taxon>Sar</taxon>
        <taxon>Stramenopiles</taxon>
        <taxon>Ochrophyta</taxon>
        <taxon>Bacillariophyta</taxon>
        <taxon>Bacillariophyceae</taxon>
        <taxon>Bacillariophycidae</taxon>
        <taxon>Naviculales</taxon>
        <taxon>Naviculaceae</taxon>
        <taxon>Seminavis</taxon>
    </lineage>
</organism>
<feature type="compositionally biased region" description="Polar residues" evidence="1">
    <location>
        <begin position="76"/>
        <end position="91"/>
    </location>
</feature>
<sequence>MSVFSSVIVNLNNQALLHLQHGQIDQTVGTLCRALSTVQHVQDLEASLNNEANKPMGPQNVQSLLQSMASTLNRPETGAVASTSPANGSNTPSLISIPFSPPPSPPSNSILPLFSRALTIATPGSSGHAEPLLAMLLFNMGLTMHLEALKRGDADTKGEAICGALELYEMAFSVVEDYWEHFQVPDLLLVVFALLNNMGHIHSSRFDQAQTEVCLNWLNSLSGMPMFQSLMNQPSYRSHYLDLLVTLRQQNHACSPAA</sequence>
<accession>A0A9N8EEC9</accession>
<reference evidence="2" key="1">
    <citation type="submission" date="2020-06" db="EMBL/GenBank/DDBJ databases">
        <authorList>
            <consortium name="Plant Systems Biology data submission"/>
        </authorList>
    </citation>
    <scope>NUCLEOTIDE SEQUENCE</scope>
    <source>
        <strain evidence="2">D6</strain>
    </source>
</reference>
<evidence type="ECO:0000313" key="2">
    <source>
        <dbReference type="EMBL" id="CAB9516919.1"/>
    </source>
</evidence>
<proteinExistence type="predicted"/>
<dbReference type="AlphaFoldDB" id="A0A9N8EEC9"/>
<keyword evidence="3" id="KW-1185">Reference proteome</keyword>
<evidence type="ECO:0000313" key="3">
    <source>
        <dbReference type="Proteomes" id="UP001153069"/>
    </source>
</evidence>
<dbReference type="Proteomes" id="UP001153069">
    <property type="component" value="Unassembled WGS sequence"/>
</dbReference>